<dbReference type="KEGG" id="pex:IZT61_09035"/>
<evidence type="ECO:0000313" key="3">
    <source>
        <dbReference type="Proteomes" id="UP000594759"/>
    </source>
</evidence>
<keyword evidence="1" id="KW-1133">Transmembrane helix</keyword>
<dbReference type="AlphaFoldDB" id="A0A7S9Q0H1"/>
<keyword evidence="1" id="KW-0472">Membrane</keyword>
<evidence type="ECO:0000256" key="1">
    <source>
        <dbReference type="SAM" id="Phobius"/>
    </source>
</evidence>
<evidence type="ECO:0000313" key="2">
    <source>
        <dbReference type="EMBL" id="QPH41378.1"/>
    </source>
</evidence>
<reference evidence="2 3" key="1">
    <citation type="submission" date="2020-11" db="EMBL/GenBank/DDBJ databases">
        <title>Pedobacter endophytica, an endophytic bacteria isolated form Carex pumila.</title>
        <authorList>
            <person name="Peng Y."/>
            <person name="Jiang L."/>
            <person name="Lee J."/>
        </authorList>
    </citation>
    <scope>NUCLEOTIDE SEQUENCE [LARGE SCALE GENOMIC DNA]</scope>
    <source>
        <strain evidence="2 3">JBR3-12</strain>
    </source>
</reference>
<sequence length="165" mass="19213">MEIKEILESGLLETYVLGIATEEEVNKVLLLKKQSPEFADALNKLEFDMELLAQNMAVQPPAGIIEKIEDELKEIQLKEKALKPVPEFDRFQHNSGEQNKREHYIEVESASNQMRINKAWRWVFAAVFILGKIFLAAAIYFYLENRQAQEQIKELKLELHQQNAR</sequence>
<dbReference type="Proteomes" id="UP000594759">
    <property type="component" value="Chromosome"/>
</dbReference>
<organism evidence="2 3">
    <name type="scientific">Pedobacter endophyticus</name>
    <dbReference type="NCBI Taxonomy" id="2789740"/>
    <lineage>
        <taxon>Bacteria</taxon>
        <taxon>Pseudomonadati</taxon>
        <taxon>Bacteroidota</taxon>
        <taxon>Sphingobacteriia</taxon>
        <taxon>Sphingobacteriales</taxon>
        <taxon>Sphingobacteriaceae</taxon>
        <taxon>Pedobacter</taxon>
    </lineage>
</organism>
<name>A0A7S9Q0H1_9SPHI</name>
<keyword evidence="1" id="KW-0812">Transmembrane</keyword>
<protein>
    <submittedName>
        <fullName evidence="2">Uncharacterized protein</fullName>
    </submittedName>
</protein>
<accession>A0A7S9Q0H1</accession>
<proteinExistence type="predicted"/>
<feature type="transmembrane region" description="Helical" evidence="1">
    <location>
        <begin position="122"/>
        <end position="143"/>
    </location>
</feature>
<dbReference type="RefSeq" id="WP_196100828.1">
    <property type="nucleotide sequence ID" value="NZ_CP064939.1"/>
</dbReference>
<keyword evidence="3" id="KW-1185">Reference proteome</keyword>
<gene>
    <name evidence="2" type="ORF">IZT61_09035</name>
</gene>
<dbReference type="EMBL" id="CP064939">
    <property type="protein sequence ID" value="QPH41378.1"/>
    <property type="molecule type" value="Genomic_DNA"/>
</dbReference>